<dbReference type="PANTHER" id="PTHR33121">
    <property type="entry name" value="CYCLIC DI-GMP PHOSPHODIESTERASE PDEF"/>
    <property type="match status" value="1"/>
</dbReference>
<gene>
    <name evidence="2" type="ORF">KC222_17180</name>
</gene>
<reference evidence="3" key="1">
    <citation type="submission" date="2023-07" db="EMBL/GenBank/DDBJ databases">
        <title>Cedecea davisae an AmpC producer and its therapeutic implications.</title>
        <authorList>
            <person name="Notter J."/>
        </authorList>
    </citation>
    <scope>NUCLEOTIDE SEQUENCE [LARGE SCALE GENOMIC DNA]</scope>
    <source>
        <strain evidence="3">1</strain>
    </source>
</reference>
<dbReference type="InterPro" id="IPR050706">
    <property type="entry name" value="Cyclic-di-GMP_PDE-like"/>
</dbReference>
<evidence type="ECO:0000259" key="1">
    <source>
        <dbReference type="PROSITE" id="PS50883"/>
    </source>
</evidence>
<accession>A0ABS6DLQ3</accession>
<dbReference type="SMART" id="SM00052">
    <property type="entry name" value="EAL"/>
    <property type="match status" value="1"/>
</dbReference>
<dbReference type="Pfam" id="PF00563">
    <property type="entry name" value="EAL"/>
    <property type="match status" value="1"/>
</dbReference>
<dbReference type="EMBL" id="JAGRYU010000031">
    <property type="protein sequence ID" value="MBU4683744.1"/>
    <property type="molecule type" value="Genomic_DNA"/>
</dbReference>
<organism evidence="2 3">
    <name type="scientific">Cedecea davisae</name>
    <dbReference type="NCBI Taxonomy" id="158484"/>
    <lineage>
        <taxon>Bacteria</taxon>
        <taxon>Pseudomonadati</taxon>
        <taxon>Pseudomonadota</taxon>
        <taxon>Gammaproteobacteria</taxon>
        <taxon>Enterobacterales</taxon>
        <taxon>Enterobacteriaceae</taxon>
        <taxon>Cedecea</taxon>
    </lineage>
</organism>
<name>A0ABS6DLQ3_9ENTR</name>
<dbReference type="InterPro" id="IPR001633">
    <property type="entry name" value="EAL_dom"/>
</dbReference>
<dbReference type="PANTHER" id="PTHR33121:SF70">
    <property type="entry name" value="SIGNALING PROTEIN YKOW"/>
    <property type="match status" value="1"/>
</dbReference>
<sequence>MINTPGDNILLSAPEHIYGVRLEPIVDLFSRQIISYEVLSQLAPQQDPEAFFAQLPTSDKVALFCHQVGRLKSLYKPGKYFLNLPLEALIESRHFERLLDVCAPWVTIEIQDAPFFGSLSLRHKQCLRERVRLLRQRGIAVWLDDLCEHSVLPFHHYTIESDGVKIDKQAFWRLRNHPPALHQLVNQCKGISAQIIIEGIEDAVHLEVARESGARFGQGYLWPCERWLHADSSSL</sequence>
<dbReference type="PROSITE" id="PS50883">
    <property type="entry name" value="EAL"/>
    <property type="match status" value="1"/>
</dbReference>
<keyword evidence="3" id="KW-1185">Reference proteome</keyword>
<proteinExistence type="predicted"/>
<feature type="domain" description="EAL" evidence="1">
    <location>
        <begin position="1"/>
        <end position="235"/>
    </location>
</feature>
<evidence type="ECO:0000313" key="3">
    <source>
        <dbReference type="Proteomes" id="UP000686327"/>
    </source>
</evidence>
<dbReference type="RefSeq" id="WP_216376695.1">
    <property type="nucleotide sequence ID" value="NZ_JAGRYT010000017.1"/>
</dbReference>
<comment type="caution">
    <text evidence="2">The sequence shown here is derived from an EMBL/GenBank/DDBJ whole genome shotgun (WGS) entry which is preliminary data.</text>
</comment>
<dbReference type="Proteomes" id="UP000686327">
    <property type="component" value="Unassembled WGS sequence"/>
</dbReference>
<evidence type="ECO:0000313" key="2">
    <source>
        <dbReference type="EMBL" id="MBU4683744.1"/>
    </source>
</evidence>
<protein>
    <submittedName>
        <fullName evidence="2">EAL domain-containing protein</fullName>
    </submittedName>
</protein>